<dbReference type="Pfam" id="PF00392">
    <property type="entry name" value="GntR"/>
    <property type="match status" value="1"/>
</dbReference>
<evidence type="ECO:0000313" key="7">
    <source>
        <dbReference type="Proteomes" id="UP000704176"/>
    </source>
</evidence>
<dbReference type="EMBL" id="JAIRBM010000018">
    <property type="protein sequence ID" value="MBZ6078432.1"/>
    <property type="molecule type" value="Genomic_DNA"/>
</dbReference>
<keyword evidence="7" id="KW-1185">Reference proteome</keyword>
<evidence type="ECO:0000256" key="1">
    <source>
        <dbReference type="ARBA" id="ARBA00023015"/>
    </source>
</evidence>
<comment type="caution">
    <text evidence="6">The sequence shown here is derived from an EMBL/GenBank/DDBJ whole genome shotgun (WGS) entry which is preliminary data.</text>
</comment>
<reference evidence="6 7" key="1">
    <citation type="submission" date="2021-09" db="EMBL/GenBank/DDBJ databases">
        <title>The complete genome sequence of a new microorganism.</title>
        <authorList>
            <person name="Zi Z."/>
        </authorList>
    </citation>
    <scope>NUCLEOTIDE SEQUENCE [LARGE SCALE GENOMIC DNA]</scope>
    <source>
        <strain evidence="6 7">WGZ8</strain>
    </source>
</reference>
<dbReference type="SUPFAM" id="SSF46785">
    <property type="entry name" value="Winged helix' DNA-binding domain"/>
    <property type="match status" value="1"/>
</dbReference>
<gene>
    <name evidence="6" type="ORF">K9B37_19430</name>
</gene>
<feature type="domain" description="HTH gntR-type" evidence="5">
    <location>
        <begin position="1"/>
        <end position="63"/>
    </location>
</feature>
<dbReference type="PANTHER" id="PTHR43537:SF5">
    <property type="entry name" value="UXU OPERON TRANSCRIPTIONAL REGULATOR"/>
    <property type="match status" value="1"/>
</dbReference>
<keyword evidence="2" id="KW-0238">DNA-binding</keyword>
<keyword evidence="1" id="KW-0805">Transcription regulation</keyword>
<dbReference type="InterPro" id="IPR036388">
    <property type="entry name" value="WH-like_DNA-bd_sf"/>
</dbReference>
<evidence type="ECO:0000256" key="3">
    <source>
        <dbReference type="ARBA" id="ARBA00023163"/>
    </source>
</evidence>
<dbReference type="RefSeq" id="WP_224315183.1">
    <property type="nucleotide sequence ID" value="NZ_JAIRBM010000018.1"/>
</dbReference>
<evidence type="ECO:0000256" key="4">
    <source>
        <dbReference type="SAM" id="MobiDB-lite"/>
    </source>
</evidence>
<dbReference type="PROSITE" id="PS50949">
    <property type="entry name" value="HTH_GNTR"/>
    <property type="match status" value="1"/>
</dbReference>
<feature type="region of interest" description="Disordered" evidence="4">
    <location>
        <begin position="220"/>
        <end position="248"/>
    </location>
</feature>
<protein>
    <submittedName>
        <fullName evidence="6">GntR family transcriptional regulator</fullName>
    </submittedName>
</protein>
<name>A0ABS7VU61_9HYPH</name>
<dbReference type="Gene3D" id="1.10.10.10">
    <property type="entry name" value="Winged helix-like DNA-binding domain superfamily/Winged helix DNA-binding domain"/>
    <property type="match status" value="1"/>
</dbReference>
<keyword evidence="3" id="KW-0804">Transcription</keyword>
<organism evidence="6 7">
    <name type="scientific">Microvirga puerhi</name>
    <dbReference type="NCBI Taxonomy" id="2876078"/>
    <lineage>
        <taxon>Bacteria</taxon>
        <taxon>Pseudomonadati</taxon>
        <taxon>Pseudomonadota</taxon>
        <taxon>Alphaproteobacteria</taxon>
        <taxon>Hyphomicrobiales</taxon>
        <taxon>Methylobacteriaceae</taxon>
        <taxon>Microvirga</taxon>
    </lineage>
</organism>
<proteinExistence type="predicted"/>
<dbReference type="InterPro" id="IPR000524">
    <property type="entry name" value="Tscrpt_reg_HTH_GntR"/>
</dbReference>
<sequence>MAIQVLRHAILSCELAPGGAFSEIEIEARYRLARAGIRSALQTLSAEGLVAPVPRQGWRTKSITGAFIGELIAARRQIEPVLAQVKINATERERLQTLAALAATLAERRDPQAIVTARVTDRQFLDLLADRADWFHKRWLYELWDHSQRVVSFLERGEIQYQSLSREALLSALATSDADGATEEIVREIIHFEAFVTGALLRHPDVLTASMQQRKVRRSRLQRQAAKGEGEQRFPSIHDGQAGQRKEN</sequence>
<evidence type="ECO:0000256" key="2">
    <source>
        <dbReference type="ARBA" id="ARBA00023125"/>
    </source>
</evidence>
<accession>A0ABS7VU61</accession>
<dbReference type="SMART" id="SM00345">
    <property type="entry name" value="HTH_GNTR"/>
    <property type="match status" value="1"/>
</dbReference>
<evidence type="ECO:0000313" key="6">
    <source>
        <dbReference type="EMBL" id="MBZ6078432.1"/>
    </source>
</evidence>
<dbReference type="InterPro" id="IPR036390">
    <property type="entry name" value="WH_DNA-bd_sf"/>
</dbReference>
<evidence type="ECO:0000259" key="5">
    <source>
        <dbReference type="PROSITE" id="PS50949"/>
    </source>
</evidence>
<dbReference type="PANTHER" id="PTHR43537">
    <property type="entry name" value="TRANSCRIPTIONAL REGULATOR, GNTR FAMILY"/>
    <property type="match status" value="1"/>
</dbReference>
<dbReference type="Proteomes" id="UP000704176">
    <property type="component" value="Unassembled WGS sequence"/>
</dbReference>